<keyword evidence="1" id="KW-0175">Coiled coil</keyword>
<dbReference type="EMBL" id="HBIW01024399">
    <property type="protein sequence ID" value="CAE0705579.1"/>
    <property type="molecule type" value="Transcribed_RNA"/>
</dbReference>
<dbReference type="CDD" id="cd00201">
    <property type="entry name" value="WW"/>
    <property type="match status" value="1"/>
</dbReference>
<evidence type="ECO:0000313" key="6">
    <source>
        <dbReference type="Proteomes" id="UP000789595"/>
    </source>
</evidence>
<dbReference type="InterPro" id="IPR036020">
    <property type="entry name" value="WW_dom_sf"/>
</dbReference>
<dbReference type="PROSITE" id="PS01159">
    <property type="entry name" value="WW_DOMAIN_1"/>
    <property type="match status" value="1"/>
</dbReference>
<feature type="compositionally biased region" description="Low complexity" evidence="2">
    <location>
        <begin position="252"/>
        <end position="267"/>
    </location>
</feature>
<feature type="compositionally biased region" description="Basic residues" evidence="2">
    <location>
        <begin position="177"/>
        <end position="209"/>
    </location>
</feature>
<feature type="domain" description="WW" evidence="3">
    <location>
        <begin position="38"/>
        <end position="72"/>
    </location>
</feature>
<feature type="compositionally biased region" description="Polar residues" evidence="2">
    <location>
        <begin position="240"/>
        <end position="249"/>
    </location>
</feature>
<feature type="compositionally biased region" description="Basic residues" evidence="2">
    <location>
        <begin position="100"/>
        <end position="118"/>
    </location>
</feature>
<dbReference type="Proteomes" id="UP000789595">
    <property type="component" value="Unassembled WGS sequence"/>
</dbReference>
<feature type="compositionally biased region" description="Basic and acidic residues" evidence="2">
    <location>
        <begin position="395"/>
        <end position="409"/>
    </location>
</feature>
<feature type="coiled-coil region" evidence="1">
    <location>
        <begin position="803"/>
        <end position="841"/>
    </location>
</feature>
<dbReference type="Pfam" id="PF00397">
    <property type="entry name" value="WW"/>
    <property type="match status" value="1"/>
</dbReference>
<feature type="compositionally biased region" description="Basic and acidic residues" evidence="2">
    <location>
        <begin position="89"/>
        <end position="99"/>
    </location>
</feature>
<name>A0A7S4A710_9STRA</name>
<dbReference type="AlphaFoldDB" id="A0A7S4A710"/>
<evidence type="ECO:0000256" key="1">
    <source>
        <dbReference type="SAM" id="Coils"/>
    </source>
</evidence>
<protein>
    <recommendedName>
        <fullName evidence="3">WW domain-containing protein</fullName>
    </recommendedName>
</protein>
<reference evidence="5" key="2">
    <citation type="submission" date="2021-11" db="EMBL/GenBank/DDBJ databases">
        <authorList>
            <consortium name="Genoscope - CEA"/>
            <person name="William W."/>
        </authorList>
    </citation>
    <scope>NUCLEOTIDE SEQUENCE</scope>
</reference>
<feature type="region of interest" description="Disordered" evidence="2">
    <location>
        <begin position="528"/>
        <end position="547"/>
    </location>
</feature>
<keyword evidence="6" id="KW-1185">Reference proteome</keyword>
<feature type="coiled-coil region" evidence="1">
    <location>
        <begin position="620"/>
        <end position="746"/>
    </location>
</feature>
<sequence length="988" mass="108806">MSQHSMDDVVRNYARDVLGMQREDLNEFLWIADEAMRAPLPDGWEQHEDESRGKPYYVNEDTGETQWTHPSDDFYREKFQRLRRSRRPQLPDRGRDFRGGRGRSPPRRRSPSPRRPGGRRSPSPQRRRMSPRRGGPRRSPSPRRQQRRSPSPQRRGPVRRGPGGPGGRQSPSPQRRPVQRRRSPSPQRRRRSPSPQRRRSPSPRRMRPPARRDDDSVQREPVRVRVGGALPRRRSPSPSLSESMDTAPSAQKPVVSRPVMKVVKRVPAPAPTPAKPSPKKAPMSITIGAGSPAPKPTIDGVELGNTTDSSVDAITPKSSVVEKANAFLERSPRLSLDSSMDDDTTVTPSSARRPSRRLSKQTTKPAVSLPKVEAPSVKKEFKIGASAALADALKAEKSRGDALEVEKRSLQSRVASLEAESESLKTQSSGVHQDHQAARQEAARLAGLVASLQTEKATSDRALADMRAQAGGAHARHTEAEAALEELREIKTKLEVENASLRRRGLDLGDADERHKTAEKSLREAELTASKAKNDAHHATRSLKSVESERDALRATLKKAADDTAQARAELEAVRHLGAESKLAGDAALRELERLRDERARRHAREHDHAMAAGLARSELDAARSRSAEASRRALEAESKLADLQHAHESSLRDLKAQCDRFQRERDVAREDAQHALDREEAGRAERHALEEALRDATASANALKRQIGVASAPAEHAKLQAERALERARSDRDAAKAELESLKRVHAANIDAIKAESEVEIRQIATAAAAEADEDWSCRLAEAVRDVRDRCIQRDRDQADEIASLRQALSDVEVRYAEQLNRERSALLQARAEADALKRSSIPVQPTNIYRDLPPPPPPVQSVGLGELASRLQAMQAAFRAQAYSVPAINVEPPRQRPRAGLSVGVAALVAADRNLPPPTLERAPNVSATAAVADAATAPAPFTEDDRTVASAFDNTSQMTEGPGFHRGYWQRAYGEALPTPGSLVA</sequence>
<dbReference type="SMART" id="SM00456">
    <property type="entry name" value="WW"/>
    <property type="match status" value="1"/>
</dbReference>
<evidence type="ECO:0000259" key="3">
    <source>
        <dbReference type="PROSITE" id="PS50020"/>
    </source>
</evidence>
<dbReference type="PROSITE" id="PS50020">
    <property type="entry name" value="WW_DOMAIN_2"/>
    <property type="match status" value="1"/>
</dbReference>
<dbReference type="PANTHER" id="PTHR21715">
    <property type="entry name" value="RH04127P"/>
    <property type="match status" value="1"/>
</dbReference>
<accession>A0A7S4A710</accession>
<feature type="compositionally biased region" description="Basic and acidic residues" evidence="2">
    <location>
        <begin position="210"/>
        <end position="223"/>
    </location>
</feature>
<evidence type="ECO:0000256" key="2">
    <source>
        <dbReference type="SAM" id="MobiDB-lite"/>
    </source>
</evidence>
<proteinExistence type="predicted"/>
<dbReference type="InterPro" id="IPR053233">
    <property type="entry name" value="ABRA-related"/>
</dbReference>
<dbReference type="PANTHER" id="PTHR21715:SF0">
    <property type="entry name" value="RH04127P"/>
    <property type="match status" value="1"/>
</dbReference>
<organism evidence="4">
    <name type="scientific">Pelagomonas calceolata</name>
    <dbReference type="NCBI Taxonomy" id="35677"/>
    <lineage>
        <taxon>Eukaryota</taxon>
        <taxon>Sar</taxon>
        <taxon>Stramenopiles</taxon>
        <taxon>Ochrophyta</taxon>
        <taxon>Pelagophyceae</taxon>
        <taxon>Pelagomonadales</taxon>
        <taxon>Pelagomonadaceae</taxon>
        <taxon>Pelagomonas</taxon>
    </lineage>
</organism>
<reference evidence="4" key="1">
    <citation type="submission" date="2021-01" db="EMBL/GenBank/DDBJ databases">
        <authorList>
            <person name="Corre E."/>
            <person name="Pelletier E."/>
            <person name="Niang G."/>
            <person name="Scheremetjew M."/>
            <person name="Finn R."/>
            <person name="Kale V."/>
            <person name="Holt S."/>
            <person name="Cochrane G."/>
            <person name="Meng A."/>
            <person name="Brown T."/>
            <person name="Cohen L."/>
        </authorList>
    </citation>
    <scope>NUCLEOTIDE SEQUENCE</scope>
    <source>
        <strain evidence="4">CCMP1756</strain>
    </source>
</reference>
<feature type="region of interest" description="Disordered" evidence="2">
    <location>
        <begin position="395"/>
        <end position="439"/>
    </location>
</feature>
<feature type="compositionally biased region" description="Basic residues" evidence="2">
    <location>
        <begin position="125"/>
        <end position="147"/>
    </location>
</feature>
<dbReference type="Gene3D" id="2.20.70.10">
    <property type="match status" value="1"/>
</dbReference>
<feature type="compositionally biased region" description="Basic and acidic residues" evidence="2">
    <location>
        <begin position="70"/>
        <end position="80"/>
    </location>
</feature>
<dbReference type="OrthoDB" id="6344460at2759"/>
<dbReference type="SUPFAM" id="SSF51045">
    <property type="entry name" value="WW domain"/>
    <property type="match status" value="1"/>
</dbReference>
<feature type="compositionally biased region" description="Basic and acidic residues" evidence="2">
    <location>
        <begin position="44"/>
        <end position="53"/>
    </location>
</feature>
<feature type="region of interest" description="Disordered" evidence="2">
    <location>
        <begin position="329"/>
        <end position="372"/>
    </location>
</feature>
<dbReference type="InterPro" id="IPR001202">
    <property type="entry name" value="WW_dom"/>
</dbReference>
<evidence type="ECO:0000313" key="4">
    <source>
        <dbReference type="EMBL" id="CAE0705579.1"/>
    </source>
</evidence>
<gene>
    <name evidence="4" type="ORF">PCAL00307_LOCUS21028</name>
    <name evidence="5" type="ORF">PECAL_2P07250</name>
</gene>
<dbReference type="EMBL" id="CAKKNE010000002">
    <property type="protein sequence ID" value="CAH0367690.1"/>
    <property type="molecule type" value="Genomic_DNA"/>
</dbReference>
<feature type="compositionally biased region" description="Polar residues" evidence="2">
    <location>
        <begin position="304"/>
        <end position="317"/>
    </location>
</feature>
<evidence type="ECO:0000313" key="5">
    <source>
        <dbReference type="EMBL" id="CAH0367690.1"/>
    </source>
</evidence>
<feature type="region of interest" description="Disordered" evidence="2">
    <location>
        <begin position="42"/>
        <end position="317"/>
    </location>
</feature>